<dbReference type="HOGENOM" id="CLU_1306002_0_0_1"/>
<dbReference type="SUPFAM" id="SSF52540">
    <property type="entry name" value="P-loop containing nucleoside triphosphate hydrolases"/>
    <property type="match status" value="1"/>
</dbReference>
<dbReference type="EMBL" id="GL732525">
    <property type="protein sequence ID" value="EFX88990.1"/>
    <property type="molecule type" value="Genomic_DNA"/>
</dbReference>
<dbReference type="PhylomeDB" id="E9FW35"/>
<evidence type="ECO:0000313" key="3">
    <source>
        <dbReference type="Proteomes" id="UP000000305"/>
    </source>
</evidence>
<gene>
    <name evidence="2" type="ORF">DAPPUDRAFT_233913</name>
</gene>
<evidence type="ECO:0008006" key="4">
    <source>
        <dbReference type="Google" id="ProtNLM"/>
    </source>
</evidence>
<evidence type="ECO:0000313" key="2">
    <source>
        <dbReference type="EMBL" id="EFX88990.1"/>
    </source>
</evidence>
<dbReference type="STRING" id="6669.E9FW35"/>
<dbReference type="OMA" id="WANHAIR"/>
<dbReference type="eggNOG" id="KOG4157">
    <property type="taxonomic scope" value="Eukaryota"/>
</dbReference>
<proteinExistence type="inferred from homology"/>
<evidence type="ECO:0000256" key="1">
    <source>
        <dbReference type="ARBA" id="ARBA00010236"/>
    </source>
</evidence>
<name>E9FW35_DAPPU</name>
<dbReference type="KEGG" id="dpx:DAPPUDRAFT_233913"/>
<dbReference type="AlphaFoldDB" id="E9FW35"/>
<dbReference type="InterPro" id="IPR051589">
    <property type="entry name" value="Sialate-O-sulfotransferase"/>
</dbReference>
<dbReference type="PANTHER" id="PTHR45964:SF9">
    <property type="entry name" value="SULFOTRANSFERASE"/>
    <property type="match status" value="1"/>
</dbReference>
<keyword evidence="3" id="KW-1185">Reference proteome</keyword>
<accession>E9FW35</accession>
<dbReference type="InterPro" id="IPR027417">
    <property type="entry name" value="P-loop_NTPase"/>
</dbReference>
<dbReference type="InParanoid" id="E9FW35"/>
<dbReference type="Gene3D" id="3.40.50.300">
    <property type="entry name" value="P-loop containing nucleotide triphosphate hydrolases"/>
    <property type="match status" value="1"/>
</dbReference>
<organism evidence="2 3">
    <name type="scientific">Daphnia pulex</name>
    <name type="common">Water flea</name>
    <dbReference type="NCBI Taxonomy" id="6669"/>
    <lineage>
        <taxon>Eukaryota</taxon>
        <taxon>Metazoa</taxon>
        <taxon>Ecdysozoa</taxon>
        <taxon>Arthropoda</taxon>
        <taxon>Crustacea</taxon>
        <taxon>Branchiopoda</taxon>
        <taxon>Diplostraca</taxon>
        <taxon>Cladocera</taxon>
        <taxon>Anomopoda</taxon>
        <taxon>Daphniidae</taxon>
        <taxon>Daphnia</taxon>
    </lineage>
</organism>
<protein>
    <recommendedName>
        <fullName evidence="4">Sulfotransferase domain-containing protein</fullName>
    </recommendedName>
</protein>
<dbReference type="PANTHER" id="PTHR45964">
    <property type="entry name" value="WSCD FAMILY MEMBER CG9164"/>
    <property type="match status" value="1"/>
</dbReference>
<dbReference type="Proteomes" id="UP000000305">
    <property type="component" value="Unassembled WGS sequence"/>
</dbReference>
<dbReference type="OrthoDB" id="5985073at2759"/>
<sequence length="224" mass="25938">MAKRNSLPKWALTSFPGSGVTWTRQMIEGLTGIYTGSVHVRDPLPYREDNEENMGITDNPFCGCTLIDKDHEATSGIFERKQYLELLHVKEYSQIINVTYNYRGVLLLRNPMDVVFAHQNHLLVGKFNTAPTEAFRGPEWDELVETVAYAWANHAIRWIEQIKQGTVIFYENLLGDDAQLELERLLDSMDFQPRPVDTNRMRCTLAHRDKSEYKRSNKTRLTTN</sequence>
<comment type="similarity">
    <text evidence="1">Belongs to the WSCD family.</text>
</comment>
<reference evidence="2 3" key="1">
    <citation type="journal article" date="2011" name="Science">
        <title>The ecoresponsive genome of Daphnia pulex.</title>
        <authorList>
            <person name="Colbourne J.K."/>
            <person name="Pfrender M.E."/>
            <person name="Gilbert D."/>
            <person name="Thomas W.K."/>
            <person name="Tucker A."/>
            <person name="Oakley T.H."/>
            <person name="Tokishita S."/>
            <person name="Aerts A."/>
            <person name="Arnold G.J."/>
            <person name="Basu M.K."/>
            <person name="Bauer D.J."/>
            <person name="Caceres C.E."/>
            <person name="Carmel L."/>
            <person name="Casola C."/>
            <person name="Choi J.H."/>
            <person name="Detter J.C."/>
            <person name="Dong Q."/>
            <person name="Dusheyko S."/>
            <person name="Eads B.D."/>
            <person name="Frohlich T."/>
            <person name="Geiler-Samerotte K.A."/>
            <person name="Gerlach D."/>
            <person name="Hatcher P."/>
            <person name="Jogdeo S."/>
            <person name="Krijgsveld J."/>
            <person name="Kriventseva E.V."/>
            <person name="Kultz D."/>
            <person name="Laforsch C."/>
            <person name="Lindquist E."/>
            <person name="Lopez J."/>
            <person name="Manak J.R."/>
            <person name="Muller J."/>
            <person name="Pangilinan J."/>
            <person name="Patwardhan R.P."/>
            <person name="Pitluck S."/>
            <person name="Pritham E.J."/>
            <person name="Rechtsteiner A."/>
            <person name="Rho M."/>
            <person name="Rogozin I.B."/>
            <person name="Sakarya O."/>
            <person name="Salamov A."/>
            <person name="Schaack S."/>
            <person name="Shapiro H."/>
            <person name="Shiga Y."/>
            <person name="Skalitzky C."/>
            <person name="Smith Z."/>
            <person name="Souvorov A."/>
            <person name="Sung W."/>
            <person name="Tang Z."/>
            <person name="Tsuchiya D."/>
            <person name="Tu H."/>
            <person name="Vos H."/>
            <person name="Wang M."/>
            <person name="Wolf Y.I."/>
            <person name="Yamagata H."/>
            <person name="Yamada T."/>
            <person name="Ye Y."/>
            <person name="Shaw J.R."/>
            <person name="Andrews J."/>
            <person name="Crease T.J."/>
            <person name="Tang H."/>
            <person name="Lucas S.M."/>
            <person name="Robertson H.M."/>
            <person name="Bork P."/>
            <person name="Koonin E.V."/>
            <person name="Zdobnov E.M."/>
            <person name="Grigoriev I.V."/>
            <person name="Lynch M."/>
            <person name="Boore J.L."/>
        </authorList>
    </citation>
    <scope>NUCLEOTIDE SEQUENCE [LARGE SCALE GENOMIC DNA]</scope>
</reference>